<dbReference type="PANTHER" id="PTHR48225:SF7">
    <property type="entry name" value="MEIOSIS-SPECIFIC PROTEIN HOP1"/>
    <property type="match status" value="1"/>
</dbReference>
<evidence type="ECO:0000256" key="5">
    <source>
        <dbReference type="ARBA" id="ARBA00022771"/>
    </source>
</evidence>
<dbReference type="InterPro" id="IPR051294">
    <property type="entry name" value="HORMA_MeioticProgression"/>
</dbReference>
<comment type="subcellular location">
    <subcellularLocation>
        <location evidence="2">Chromosome</location>
    </subcellularLocation>
    <subcellularLocation>
        <location evidence="1">Nucleus</location>
    </subcellularLocation>
</comment>
<keyword evidence="8" id="KW-0469">Meiosis</keyword>
<dbReference type="Pfam" id="PF20826">
    <property type="entry name" value="PHD_5"/>
    <property type="match status" value="1"/>
</dbReference>
<dbReference type="InterPro" id="IPR001965">
    <property type="entry name" value="Znf_PHD"/>
</dbReference>
<dbReference type="Pfam" id="PF02301">
    <property type="entry name" value="HORMA"/>
    <property type="match status" value="1"/>
</dbReference>
<evidence type="ECO:0000256" key="8">
    <source>
        <dbReference type="ARBA" id="ARBA00023254"/>
    </source>
</evidence>
<keyword evidence="6" id="KW-0862">Zinc</keyword>
<dbReference type="Gene3D" id="3.30.900.10">
    <property type="entry name" value="HORMA domain"/>
    <property type="match status" value="1"/>
</dbReference>
<dbReference type="VEuPathDB" id="FungiDB:BTJ68_07209"/>
<dbReference type="Gene3D" id="3.30.40.10">
    <property type="entry name" value="Zinc/RING finger domain, C3HC4 (zinc finger)"/>
    <property type="match status" value="1"/>
</dbReference>
<keyword evidence="4" id="KW-0479">Metal-binding</keyword>
<keyword evidence="7" id="KW-0539">Nucleus</keyword>
<evidence type="ECO:0000256" key="3">
    <source>
        <dbReference type="ARBA" id="ARBA00022454"/>
    </source>
</evidence>
<protein>
    <recommendedName>
        <fullName evidence="10">HORMA domain-containing protein</fullName>
    </recommendedName>
</protein>
<evidence type="ECO:0000313" key="11">
    <source>
        <dbReference type="EMBL" id="RMY80983.1"/>
    </source>
</evidence>
<dbReference type="InterPro" id="IPR003511">
    <property type="entry name" value="HORMA_dom"/>
</dbReference>
<evidence type="ECO:0000256" key="7">
    <source>
        <dbReference type="ARBA" id="ARBA00023242"/>
    </source>
</evidence>
<dbReference type="PROSITE" id="PS50815">
    <property type="entry name" value="HORMA"/>
    <property type="match status" value="1"/>
</dbReference>
<dbReference type="SUPFAM" id="SSF57903">
    <property type="entry name" value="FYVE/PHD zinc finger"/>
    <property type="match status" value="1"/>
</dbReference>
<reference evidence="11 12" key="1">
    <citation type="journal article" date="2018" name="BMC Genomics">
        <title>Genomic evidence for intraspecific hybridization in a clonal and extremely halotolerant yeast.</title>
        <authorList>
            <person name="Gostincar C."/>
            <person name="Stajich J.E."/>
            <person name="Zupancic J."/>
            <person name="Zalar P."/>
            <person name="Gunde-Cimerman N."/>
        </authorList>
    </citation>
    <scope>NUCLEOTIDE SEQUENCE [LARGE SCALE GENOMIC DNA]</scope>
    <source>
        <strain evidence="11 12">EXF-171</strain>
    </source>
</reference>
<evidence type="ECO:0000259" key="10">
    <source>
        <dbReference type="PROSITE" id="PS50815"/>
    </source>
</evidence>
<dbReference type="AlphaFoldDB" id="A0A3M7EWY3"/>
<feature type="region of interest" description="Disordered" evidence="9">
    <location>
        <begin position="660"/>
        <end position="718"/>
    </location>
</feature>
<dbReference type="SUPFAM" id="SSF56019">
    <property type="entry name" value="The spindle assembly checkpoint protein mad2"/>
    <property type="match status" value="1"/>
</dbReference>
<keyword evidence="3" id="KW-0158">Chromosome</keyword>
<evidence type="ECO:0000256" key="4">
    <source>
        <dbReference type="ARBA" id="ARBA00022723"/>
    </source>
</evidence>
<dbReference type="GO" id="GO:0005694">
    <property type="term" value="C:chromosome"/>
    <property type="evidence" value="ECO:0007669"/>
    <property type="project" value="UniProtKB-SubCell"/>
</dbReference>
<keyword evidence="5" id="KW-0863">Zinc-finger</keyword>
<dbReference type="GO" id="GO:0007130">
    <property type="term" value="P:synaptonemal complex assembly"/>
    <property type="evidence" value="ECO:0007669"/>
    <property type="project" value="TreeGrafter"/>
</dbReference>
<comment type="caution">
    <text evidence="11">The sequence shown here is derived from an EMBL/GenBank/DDBJ whole genome shotgun (WGS) entry which is preliminary data.</text>
</comment>
<evidence type="ECO:0000256" key="9">
    <source>
        <dbReference type="SAM" id="MobiDB-lite"/>
    </source>
</evidence>
<accession>A0A3M7EWY3</accession>
<evidence type="ECO:0000313" key="12">
    <source>
        <dbReference type="Proteomes" id="UP000281468"/>
    </source>
</evidence>
<dbReference type="GO" id="GO:0051598">
    <property type="term" value="P:meiotic recombination checkpoint signaling"/>
    <property type="evidence" value="ECO:0007669"/>
    <property type="project" value="TreeGrafter"/>
</dbReference>
<name>A0A3M7EWY3_HORWE</name>
<feature type="domain" description="HORMA" evidence="10">
    <location>
        <begin position="20"/>
        <end position="253"/>
    </location>
</feature>
<evidence type="ECO:0000256" key="2">
    <source>
        <dbReference type="ARBA" id="ARBA00004286"/>
    </source>
</evidence>
<dbReference type="PANTHER" id="PTHR48225">
    <property type="entry name" value="HORMA DOMAIN-CONTAINING PROTEIN 1"/>
    <property type="match status" value="1"/>
</dbReference>
<dbReference type="SMART" id="SM00249">
    <property type="entry name" value="PHD"/>
    <property type="match status" value="1"/>
</dbReference>
<dbReference type="InterPro" id="IPR011011">
    <property type="entry name" value="Znf_FYVE_PHD"/>
</dbReference>
<proteinExistence type="predicted"/>
<sequence>MASIQIQRPATKTKNAIDQKQSLEVVQTLLHGGLSSLSYQRALFSDKVFDEQFYVTGDHVHSYADYAAAKLPKTSPRDGTTATKMQVLRRGRSRRVDQFLDWLEKGAFVALKAGKLKALQLYVHADEESRQKVVETYTFTIQYSKNAGDGQPVASVEFESPGSEINERTTNLSLQFLLRQIDATCSRLPNLPEKRFVSMELFYLPGMSKDYKPDGFRVSENDTVVYATAKGWQRHVEKLHDLRSSFHRLVRYAWARDFFELTIGRSELKIVSLTSSATRDNIEVPFPRALRYDHASSTHQYIASTNDSQEAQVLDDTRDASETVTLSPPTSVPARNLQEAVMTPLRAQHKQQSDIFIEGAVTHQLRPRNHKRPLCNLAASSNASQPRSSSALSRMKHEFEGMMRSETMSQGDTQSQYLGPPQTLNTKSTCSPSKLNATLPRVATCQLCLISSKASEIARDAQNLRRHARELAKSEGKTTKKGHILMCQCGLKEEEGDMVQCETCHTWQHLPCYGFTGLDDPRLYDRHTCYHCLLAGDKTDTLEALQRLVQKRRVMHFIIQHGTRSQTEFIDDINMPVEVAGPIYQMLKSAGYFVPATGSHKAGYKKTGKPLFVAVRDGPNYEKMLTTLFDPLMLIAHYYQVHPETPVDQMALKQHLFAAQSSDMPPPATPASKLRKQKAMTPASGLDQRASVTPFQTPVRRLTKRSFEEDATPASKRLKSVQSQVVLNANGLSSSPAGLMR</sequence>
<evidence type="ECO:0000256" key="1">
    <source>
        <dbReference type="ARBA" id="ARBA00004123"/>
    </source>
</evidence>
<dbReference type="InterPro" id="IPR013083">
    <property type="entry name" value="Znf_RING/FYVE/PHD"/>
</dbReference>
<dbReference type="GO" id="GO:0008270">
    <property type="term" value="F:zinc ion binding"/>
    <property type="evidence" value="ECO:0007669"/>
    <property type="project" value="UniProtKB-KW"/>
</dbReference>
<dbReference type="Proteomes" id="UP000281468">
    <property type="component" value="Unassembled WGS sequence"/>
</dbReference>
<organism evidence="11 12">
    <name type="scientific">Hortaea werneckii</name>
    <name type="common">Black yeast</name>
    <name type="synonym">Cladosporium werneckii</name>
    <dbReference type="NCBI Taxonomy" id="91943"/>
    <lineage>
        <taxon>Eukaryota</taxon>
        <taxon>Fungi</taxon>
        <taxon>Dikarya</taxon>
        <taxon>Ascomycota</taxon>
        <taxon>Pezizomycotina</taxon>
        <taxon>Dothideomycetes</taxon>
        <taxon>Dothideomycetidae</taxon>
        <taxon>Mycosphaerellales</taxon>
        <taxon>Teratosphaeriaceae</taxon>
        <taxon>Hortaea</taxon>
    </lineage>
</organism>
<gene>
    <name evidence="11" type="ORF">D0862_12521</name>
</gene>
<dbReference type="EMBL" id="QWIQ01000609">
    <property type="protein sequence ID" value="RMY80983.1"/>
    <property type="molecule type" value="Genomic_DNA"/>
</dbReference>
<evidence type="ECO:0000256" key="6">
    <source>
        <dbReference type="ARBA" id="ARBA00022833"/>
    </source>
</evidence>
<dbReference type="GO" id="GO:0005634">
    <property type="term" value="C:nucleus"/>
    <property type="evidence" value="ECO:0007669"/>
    <property type="project" value="UniProtKB-SubCell"/>
</dbReference>
<dbReference type="InterPro" id="IPR036570">
    <property type="entry name" value="HORMA_dom_sf"/>
</dbReference>